<evidence type="ECO:0000256" key="2">
    <source>
        <dbReference type="SAM" id="Phobius"/>
    </source>
</evidence>
<dbReference type="Proteomes" id="UP000799439">
    <property type="component" value="Unassembled WGS sequence"/>
</dbReference>
<feature type="region of interest" description="Disordered" evidence="1">
    <location>
        <begin position="482"/>
        <end position="501"/>
    </location>
</feature>
<sequence>MQESRPLAKRRKIYNKESCISLRDSTQCPAFNASSISTSSDNIARFSFLSSVTDTASFDSQLQAYIAGSFIQQRFQQLIGCSGFNSSDPTEYYARYTTSVLCNSIIQNSIDQCSLTGQATAPLCADSCALYAQNEQSITSSSACGAQGPNAASQIRADLTNCALPAQSLQQSCIGGAANEPTNCGFTSNTVGLCSYCAAGSPNATDSCCVFSNTETRCKNVHLPISSATSSTSAGPSATSSQTASSSASSKDQSSAVSHGLTGGQIAGLVVGTILGVLLILTLIILACVMYRRRKSNSRPNSVFNQPTPPRKAPSMSSVQHDGASTRAPEAVEALPGGRVTRMSAIDGGRDEFDAVRHSESHYNSPELGSPFIQHTPKGPPPLRGKRSLMGGSALAYDSSDESSPQEDISSPEGTGQSEQLAFFKDYYSQDEVHTGDLVSTLWAYQPRAQDEFELERGDMLKVVGIWDDGWATGVRVRTRADRWQDSQSHRDSGVDQDEDADDEVKAFPLVCVCLPRYWRQTIEGETDNFDSPDSHGGL</sequence>
<gene>
    <name evidence="3" type="ORF">K461DRAFT_327882</name>
</gene>
<keyword evidence="4" id="KW-1185">Reference proteome</keyword>
<dbReference type="EMBL" id="ML996086">
    <property type="protein sequence ID" value="KAF2152339.1"/>
    <property type="molecule type" value="Genomic_DNA"/>
</dbReference>
<evidence type="ECO:0000256" key="1">
    <source>
        <dbReference type="SAM" id="MobiDB-lite"/>
    </source>
</evidence>
<evidence type="ECO:0000313" key="3">
    <source>
        <dbReference type="EMBL" id="KAF2152339.1"/>
    </source>
</evidence>
<keyword evidence="2" id="KW-0812">Transmembrane</keyword>
<dbReference type="PANTHER" id="PTHR16861">
    <property type="entry name" value="GLYCOPROTEIN 38"/>
    <property type="match status" value="1"/>
</dbReference>
<comment type="caution">
    <text evidence="3">The sequence shown here is derived from an EMBL/GenBank/DDBJ whole genome shotgun (WGS) entry which is preliminary data.</text>
</comment>
<dbReference type="PANTHER" id="PTHR16861:SF4">
    <property type="entry name" value="SH3 DOMAIN PROTEIN (AFU_ORTHOLOGUE AFUA_1G13610)"/>
    <property type="match status" value="1"/>
</dbReference>
<proteinExistence type="predicted"/>
<evidence type="ECO:0000313" key="4">
    <source>
        <dbReference type="Proteomes" id="UP000799439"/>
    </source>
</evidence>
<feature type="compositionally biased region" description="Basic and acidic residues" evidence="1">
    <location>
        <begin position="482"/>
        <end position="494"/>
    </location>
</feature>
<name>A0A9P4MJR2_9PEZI</name>
<feature type="region of interest" description="Disordered" evidence="1">
    <location>
        <begin position="226"/>
        <end position="257"/>
    </location>
</feature>
<dbReference type="InterPro" id="IPR036028">
    <property type="entry name" value="SH3-like_dom_sf"/>
</dbReference>
<reference evidence="3" key="1">
    <citation type="journal article" date="2020" name="Stud. Mycol.">
        <title>101 Dothideomycetes genomes: a test case for predicting lifestyles and emergence of pathogens.</title>
        <authorList>
            <person name="Haridas S."/>
            <person name="Albert R."/>
            <person name="Binder M."/>
            <person name="Bloem J."/>
            <person name="Labutti K."/>
            <person name="Salamov A."/>
            <person name="Andreopoulos B."/>
            <person name="Baker S."/>
            <person name="Barry K."/>
            <person name="Bills G."/>
            <person name="Bluhm B."/>
            <person name="Cannon C."/>
            <person name="Castanera R."/>
            <person name="Culley D."/>
            <person name="Daum C."/>
            <person name="Ezra D."/>
            <person name="Gonzalez J."/>
            <person name="Henrissat B."/>
            <person name="Kuo A."/>
            <person name="Liang C."/>
            <person name="Lipzen A."/>
            <person name="Lutzoni F."/>
            <person name="Magnuson J."/>
            <person name="Mondo S."/>
            <person name="Nolan M."/>
            <person name="Ohm R."/>
            <person name="Pangilinan J."/>
            <person name="Park H.-J."/>
            <person name="Ramirez L."/>
            <person name="Alfaro M."/>
            <person name="Sun H."/>
            <person name="Tritt A."/>
            <person name="Yoshinaga Y."/>
            <person name="Zwiers L.-H."/>
            <person name="Turgeon B."/>
            <person name="Goodwin S."/>
            <person name="Spatafora J."/>
            <person name="Crous P."/>
            <person name="Grigoriev I."/>
        </authorList>
    </citation>
    <scope>NUCLEOTIDE SEQUENCE</scope>
    <source>
        <strain evidence="3">CBS 260.36</strain>
    </source>
</reference>
<keyword evidence="2" id="KW-1133">Transmembrane helix</keyword>
<feature type="compositionally biased region" description="Polar residues" evidence="1">
    <location>
        <begin position="406"/>
        <end position="416"/>
    </location>
</feature>
<organism evidence="3 4">
    <name type="scientific">Myriangium duriaei CBS 260.36</name>
    <dbReference type="NCBI Taxonomy" id="1168546"/>
    <lineage>
        <taxon>Eukaryota</taxon>
        <taxon>Fungi</taxon>
        <taxon>Dikarya</taxon>
        <taxon>Ascomycota</taxon>
        <taxon>Pezizomycotina</taxon>
        <taxon>Dothideomycetes</taxon>
        <taxon>Dothideomycetidae</taxon>
        <taxon>Myriangiales</taxon>
        <taxon>Myriangiaceae</taxon>
        <taxon>Myriangium</taxon>
    </lineage>
</organism>
<dbReference type="SUPFAM" id="SSF50044">
    <property type="entry name" value="SH3-domain"/>
    <property type="match status" value="1"/>
</dbReference>
<keyword evidence="2" id="KW-0472">Membrane</keyword>
<accession>A0A9P4MJR2</accession>
<dbReference type="Gene3D" id="2.30.30.40">
    <property type="entry name" value="SH3 Domains"/>
    <property type="match status" value="1"/>
</dbReference>
<feature type="region of interest" description="Disordered" evidence="1">
    <location>
        <begin position="297"/>
        <end position="416"/>
    </location>
</feature>
<feature type="transmembrane region" description="Helical" evidence="2">
    <location>
        <begin position="266"/>
        <end position="291"/>
    </location>
</feature>
<evidence type="ECO:0008006" key="5">
    <source>
        <dbReference type="Google" id="ProtNLM"/>
    </source>
</evidence>
<feature type="compositionally biased region" description="Basic and acidic residues" evidence="1">
    <location>
        <begin position="348"/>
        <end position="361"/>
    </location>
</feature>
<dbReference type="OrthoDB" id="2163411at2759"/>
<protein>
    <recommendedName>
        <fullName evidence="5">SH3 domain-containing protein</fullName>
    </recommendedName>
</protein>
<dbReference type="AlphaFoldDB" id="A0A9P4MJR2"/>